<dbReference type="EMBL" id="AJSX01000022">
    <property type="protein sequence ID" value="EIJ70140.1"/>
    <property type="molecule type" value="Genomic_DNA"/>
</dbReference>
<dbReference type="Proteomes" id="UP000006457">
    <property type="component" value="Unassembled WGS sequence"/>
</dbReference>
<name>I3DEJ7_9PAST</name>
<keyword evidence="3" id="KW-1185">Reference proteome</keyword>
<reference evidence="2 3" key="1">
    <citation type="submission" date="2012-03" db="EMBL/GenBank/DDBJ databases">
        <authorList>
            <person name="Harkins D.M."/>
            <person name="Madupu R."/>
            <person name="Durkin A.S."/>
            <person name="Torralba M."/>
            <person name="Methe B."/>
            <person name="Sutton G.G."/>
            <person name="Nelson K.E."/>
        </authorList>
    </citation>
    <scope>NUCLEOTIDE SEQUENCE [LARGE SCALE GENOMIC DNA]</scope>
    <source>
        <strain evidence="2 3">CCUG 2042</strain>
    </source>
</reference>
<proteinExistence type="predicted"/>
<keyword evidence="1" id="KW-0732">Signal</keyword>
<sequence>MANVEPVKTEEFSDSVSSVGNKTIIPPRLELDAQITPNSQSEEDAKMLEEYLTPMEFGGYMPAPQGSLVASNRVNKVANATKWEDDQIIVLEGYIVKQVGRRSYLFRDDSGEITLGIDRRAWNKGLFTAQDKVKLIADVDTSWGKIEVEAIRIEPLGEHINLPFNMDKKASHIERTVQ</sequence>
<comment type="caution">
    <text evidence="2">The sequence shown here is derived from an EMBL/GenBank/DDBJ whole genome shotgun (WGS) entry which is preliminary data.</text>
</comment>
<dbReference type="NCBIfam" id="NF033674">
    <property type="entry name" value="stress_OB_fold"/>
    <property type="match status" value="1"/>
</dbReference>
<dbReference type="PANTHER" id="PTHR36571:SF1">
    <property type="entry name" value="PROTEIN YGIW"/>
    <property type="match status" value="1"/>
</dbReference>
<dbReference type="Pfam" id="PF04076">
    <property type="entry name" value="BOF"/>
    <property type="match status" value="1"/>
</dbReference>
<dbReference type="PATRIC" id="fig|1095749.3.peg.884"/>
<gene>
    <name evidence="2" type="ORF">HMPREF1052_1555</name>
</gene>
<dbReference type="InterPro" id="IPR036700">
    <property type="entry name" value="BOBF_sf"/>
</dbReference>
<evidence type="ECO:0000313" key="3">
    <source>
        <dbReference type="Proteomes" id="UP000006457"/>
    </source>
</evidence>
<dbReference type="InterPro" id="IPR005220">
    <property type="entry name" value="CarO-like"/>
</dbReference>
<dbReference type="Gene3D" id="2.40.50.200">
    <property type="entry name" value="Bacterial OB-fold"/>
    <property type="match status" value="1"/>
</dbReference>
<organism evidence="2 3">
    <name type="scientific">Pasteurella bettyae CCUG 2042</name>
    <dbReference type="NCBI Taxonomy" id="1095749"/>
    <lineage>
        <taxon>Bacteria</taxon>
        <taxon>Pseudomonadati</taxon>
        <taxon>Pseudomonadota</taxon>
        <taxon>Gammaproteobacteria</taxon>
        <taxon>Pasteurellales</taxon>
        <taxon>Pasteurellaceae</taxon>
        <taxon>Pasteurella</taxon>
    </lineage>
</organism>
<evidence type="ECO:0000256" key="1">
    <source>
        <dbReference type="ARBA" id="ARBA00022729"/>
    </source>
</evidence>
<dbReference type="eggNOG" id="COG3111">
    <property type="taxonomic scope" value="Bacteria"/>
</dbReference>
<accession>I3DEJ7</accession>
<evidence type="ECO:0000313" key="2">
    <source>
        <dbReference type="EMBL" id="EIJ70140.1"/>
    </source>
</evidence>
<dbReference type="PANTHER" id="PTHR36571">
    <property type="entry name" value="PROTEIN YGIW"/>
    <property type="match status" value="1"/>
</dbReference>
<dbReference type="AlphaFoldDB" id="I3DEJ7"/>
<protein>
    <submittedName>
        <fullName evidence="2">Bacterial OB fold (BOF) protein</fullName>
    </submittedName>
</protein>
<dbReference type="SUPFAM" id="SSF101756">
    <property type="entry name" value="Hypothetical protein YgiW"/>
    <property type="match status" value="1"/>
</dbReference>